<evidence type="ECO:0000313" key="1">
    <source>
        <dbReference type="EMBL" id="QIC71894.1"/>
    </source>
</evidence>
<reference evidence="1 2" key="1">
    <citation type="submission" date="2019-09" db="EMBL/GenBank/DDBJ databases">
        <title>Non-baumannii Acinetobacter spp. carrying blaNDM-1 isolated in China.</title>
        <authorList>
            <person name="Cui C."/>
            <person name="Chen C."/>
            <person name="Sun J."/>
            <person name="Liu Y."/>
        </authorList>
    </citation>
    <scope>NUCLEOTIDE SEQUENCE [LARGE SCALE GENOMIC DNA]</scope>
    <source>
        <strain evidence="1 2">B18</strain>
        <plasmid evidence="2">pb18-1</plasmid>
    </source>
</reference>
<evidence type="ECO:0000313" key="2">
    <source>
        <dbReference type="Proteomes" id="UP000503440"/>
    </source>
</evidence>
<dbReference type="EMBL" id="CP044456">
    <property type="protein sequence ID" value="QIC71894.1"/>
    <property type="molecule type" value="Genomic_DNA"/>
</dbReference>
<protein>
    <submittedName>
        <fullName evidence="1">Uncharacterized protein</fullName>
    </submittedName>
</protein>
<accession>A0A6C0Y6L7</accession>
<sequence>MNMSEYAIQSVAKFQALLEEHDAYIYTYEMSFKYRLENVLKTLQFDDSGITAMVMVKDLYGQFGSAAHIRINAIDNKFDKVLKFRQDLLEVKELIQQSQIVEQMQHISGLIENYFKKADQGISPDMRNLLDDHGKVVDVYTKTLKSSKDFDVLVFNKGKNAVEGSKLELFSPVYVWRDFNSLQAHQHKFEDGVYFCFVDRVFGFVYKNGENLVVVSDTMEYNYLRRHISDRFIPSNKNNTDAGYYLPYQLLKTEYGKMDVQLYNFETAEAFANQTTPSVLCDISELPVESLVYVVLMFELLVKKYGFATDLLDAEPITTHGTNHIFDKAIEYKSSQKLITVDELRHSVFHALFPEQSYSAYNTRLEERFSHLVDQRLLNLVKHNGQVFCPDESGRYVPFTEKIKYKYGEFNNTDELKLLAFDLTMVGTPDQLEELRYRVARKNYAAMLDMHTKSYMSEKLPEIRKYLKKKFYDNLENLETIMGYQSIQVQNHLGRETPWSLMVSEQYDPKIKSYPQSQWLRTHISERDPGSSVLRCYETGSKRFQTIMFRVGSAEQLAFLLNVPVNKLPDPLKEYRYDSFDRHCKLDPVDQIESIWEQRLLEFEVVVSKSHYNSIRKKTNPQYLETIKATAQL</sequence>
<dbReference type="AlphaFoldDB" id="A0A6C0Y6L7"/>
<proteinExistence type="predicted"/>
<dbReference type="Proteomes" id="UP000503440">
    <property type="component" value="Plasmid pB18-1"/>
</dbReference>
<dbReference type="RefSeq" id="WP_163146553.1">
    <property type="nucleotide sequence ID" value="NZ_CP044456.1"/>
</dbReference>
<keyword evidence="1" id="KW-0614">Plasmid</keyword>
<geneLocation type="plasmid" evidence="2">
    <name>pb18-1</name>
</geneLocation>
<name>A0A6C0Y6L7_9GAMM</name>
<organism evidence="1 2">
    <name type="scientific">Acinetobacter indicus</name>
    <dbReference type="NCBI Taxonomy" id="756892"/>
    <lineage>
        <taxon>Bacteria</taxon>
        <taxon>Pseudomonadati</taxon>
        <taxon>Pseudomonadota</taxon>
        <taxon>Gammaproteobacteria</taxon>
        <taxon>Moraxellales</taxon>
        <taxon>Moraxellaceae</taxon>
        <taxon>Acinetobacter</taxon>
    </lineage>
</organism>
<gene>
    <name evidence="1" type="ORF">FSC09_16010</name>
</gene>